<dbReference type="Proteomes" id="UP000781958">
    <property type="component" value="Unassembled WGS sequence"/>
</dbReference>
<evidence type="ECO:0000313" key="2">
    <source>
        <dbReference type="Proteomes" id="UP000781958"/>
    </source>
</evidence>
<dbReference type="RefSeq" id="WP_209766394.1">
    <property type="nucleotide sequence ID" value="NZ_JAGINP010000007.1"/>
</dbReference>
<dbReference type="InterPro" id="IPR050867">
    <property type="entry name" value="NiFe/NiFeSe_hydrgnase_LSU"/>
</dbReference>
<accession>A0ABS4SKP3</accession>
<dbReference type="Pfam" id="PF00374">
    <property type="entry name" value="NiFeSe_Hases"/>
    <property type="match status" value="1"/>
</dbReference>
<reference evidence="1 2" key="1">
    <citation type="submission" date="2021-03" db="EMBL/GenBank/DDBJ databases">
        <title>Genomic Encyclopedia of Type Strains, Phase III (KMG-III): the genomes of soil and plant-associated and newly described type strains.</title>
        <authorList>
            <person name="Whitman W."/>
        </authorList>
    </citation>
    <scope>NUCLEOTIDE SEQUENCE [LARGE SCALE GENOMIC DNA]</scope>
    <source>
        <strain evidence="1 2">IMMIB AFH-6</strain>
    </source>
</reference>
<dbReference type="PANTHER" id="PTHR42958:SF4">
    <property type="entry name" value="HYDROGENASE EXPRESSION_FORMATION PROTEIN HUPK"/>
    <property type="match status" value="1"/>
</dbReference>
<keyword evidence="2" id="KW-1185">Reference proteome</keyword>
<dbReference type="PANTHER" id="PTHR42958">
    <property type="entry name" value="HYDROGENASE-2 LARGE CHAIN"/>
    <property type="match status" value="1"/>
</dbReference>
<organism evidence="1 2">
    <name type="scientific">Azospirillum rugosum</name>
    <dbReference type="NCBI Taxonomy" id="416170"/>
    <lineage>
        <taxon>Bacteria</taxon>
        <taxon>Pseudomonadati</taxon>
        <taxon>Pseudomonadota</taxon>
        <taxon>Alphaproteobacteria</taxon>
        <taxon>Rhodospirillales</taxon>
        <taxon>Azospirillaceae</taxon>
        <taxon>Azospirillum</taxon>
    </lineage>
</organism>
<dbReference type="InterPro" id="IPR029014">
    <property type="entry name" value="NiFe-Hase_large"/>
</dbReference>
<evidence type="ECO:0008006" key="3">
    <source>
        <dbReference type="Google" id="ProtNLM"/>
    </source>
</evidence>
<evidence type="ECO:0000313" key="1">
    <source>
        <dbReference type="EMBL" id="MBP2292522.1"/>
    </source>
</evidence>
<dbReference type="EMBL" id="JAGINP010000007">
    <property type="protein sequence ID" value="MBP2292522.1"/>
    <property type="molecule type" value="Genomic_DNA"/>
</dbReference>
<dbReference type="Gene3D" id="1.10.645.10">
    <property type="entry name" value="Cytochrome-c3 Hydrogenase, chain B"/>
    <property type="match status" value="1"/>
</dbReference>
<dbReference type="InterPro" id="IPR001501">
    <property type="entry name" value="Ni-dep_hyd_lsu"/>
</dbReference>
<proteinExistence type="predicted"/>
<protein>
    <recommendedName>
        <fullName evidence="3">Coenzyme F420-reducing hydrogenase, alpha subunit</fullName>
    </recommendedName>
</protein>
<name>A0ABS4SKP3_9PROT</name>
<sequence>MNPAPGGLEGSVAVRLAVADGRVRAATVTIARPAAARALVGRTPDEALGLVPLLFSLCGTAQALAAAQALETALGIDASAHGGARALMIAAETLDNHAWQVLMGWPARLGEGPQPQALAALRHATASMSAALYPARDGRRLGGGVLRPDRALLDAALSRLSKPLADAVFAGPAPASPTLTNLADLDVWAAEGATPAARLMRRALAPDLAGFGAAGAAPLLPHPAPWFGERLAASRGFATAPHQDGAPAHTGPLARQQAHSLVAALLTRHGDGVAAHLAARLVEIAALPTLMAELAAGLEPADPGRGDGGPGNGAGAVDTARGRLAHWVRLEDGRIADCRIVAPTEWNFAADGPLARGLVGAVTDAGLEERAGMLVAALDPCVASAIVIERED</sequence>
<gene>
    <name evidence="1" type="ORF">J2851_002300</name>
</gene>
<dbReference type="SUPFAM" id="SSF56762">
    <property type="entry name" value="HydB/Nqo4-like"/>
    <property type="match status" value="1"/>
</dbReference>
<comment type="caution">
    <text evidence="1">The sequence shown here is derived from an EMBL/GenBank/DDBJ whole genome shotgun (WGS) entry which is preliminary data.</text>
</comment>